<dbReference type="PANTHER" id="PTHR20914:SF25">
    <property type="entry name" value="PHOSPHOLIPASE A2 INHIBITOR AND LY6_PLAUR DOMAIN-CONTAINING PROTEIN"/>
    <property type="match status" value="1"/>
</dbReference>
<comment type="subcellular location">
    <subcellularLocation>
        <location evidence="1">Secreted</location>
    </subcellularLocation>
</comment>
<evidence type="ECO:0000256" key="1">
    <source>
        <dbReference type="ARBA" id="ARBA00004613"/>
    </source>
</evidence>
<evidence type="ECO:0000256" key="2">
    <source>
        <dbReference type="ARBA" id="ARBA00022525"/>
    </source>
</evidence>
<proteinExistence type="predicted"/>
<reference evidence="4" key="2">
    <citation type="submission" date="2025-09" db="UniProtKB">
        <authorList>
            <consortium name="Ensembl"/>
        </authorList>
    </citation>
    <scope>IDENTIFICATION</scope>
</reference>
<dbReference type="CDD" id="cd23572">
    <property type="entry name" value="TFP_LU_ECD_PINLYP_rpt2"/>
    <property type="match status" value="1"/>
</dbReference>
<evidence type="ECO:0000259" key="3">
    <source>
        <dbReference type="Pfam" id="PF00021"/>
    </source>
</evidence>
<organism evidence="4 5">
    <name type="scientific">Leptobrachium leishanense</name>
    <name type="common">Leishan spiny toad</name>
    <dbReference type="NCBI Taxonomy" id="445787"/>
    <lineage>
        <taxon>Eukaryota</taxon>
        <taxon>Metazoa</taxon>
        <taxon>Chordata</taxon>
        <taxon>Craniata</taxon>
        <taxon>Vertebrata</taxon>
        <taxon>Euteleostomi</taxon>
        <taxon>Amphibia</taxon>
        <taxon>Batrachia</taxon>
        <taxon>Anura</taxon>
        <taxon>Pelobatoidea</taxon>
        <taxon>Megophryidae</taxon>
        <taxon>Leptobrachium</taxon>
    </lineage>
</organism>
<dbReference type="Ensembl" id="ENSLLET00000043509.1">
    <property type="protein sequence ID" value="ENSLLEP00000041832.1"/>
    <property type="gene ID" value="ENSLLEG00000026616.1"/>
</dbReference>
<dbReference type="InterPro" id="IPR050918">
    <property type="entry name" value="CNF-like_PLA2_Inhibitor"/>
</dbReference>
<feature type="domain" description="UPAR/Ly6" evidence="3">
    <location>
        <begin position="121"/>
        <end position="200"/>
    </location>
</feature>
<dbReference type="AlphaFoldDB" id="A0A8C5WIY3"/>
<name>A0A8C5WIY3_9ANUR</name>
<dbReference type="Proteomes" id="UP000694569">
    <property type="component" value="Unplaced"/>
</dbReference>
<dbReference type="InterPro" id="IPR045860">
    <property type="entry name" value="Snake_toxin-like_sf"/>
</dbReference>
<dbReference type="InterPro" id="IPR016054">
    <property type="entry name" value="LY6_UPA_recep-like"/>
</dbReference>
<dbReference type="Pfam" id="PF00021">
    <property type="entry name" value="UPAR_LY6"/>
    <property type="match status" value="2"/>
</dbReference>
<evidence type="ECO:0000313" key="5">
    <source>
        <dbReference type="Proteomes" id="UP000694569"/>
    </source>
</evidence>
<accession>A0A8C5WIY3</accession>
<keyword evidence="2" id="KW-0964">Secreted</keyword>
<dbReference type="SUPFAM" id="SSF57302">
    <property type="entry name" value="Snake toxin-like"/>
    <property type="match status" value="2"/>
</dbReference>
<feature type="domain" description="UPAR/Ly6" evidence="3">
    <location>
        <begin position="26"/>
        <end position="106"/>
    </location>
</feature>
<dbReference type="Gene3D" id="2.10.60.10">
    <property type="entry name" value="CD59"/>
    <property type="match status" value="2"/>
</dbReference>
<protein>
    <recommendedName>
        <fullName evidence="3">UPAR/Ly6 domain-containing protein</fullName>
    </recommendedName>
</protein>
<dbReference type="GeneTree" id="ENSGT00940000163304"/>
<sequence>MFSYLCFQDFSATRISLLQDLFCCYALSCIKCVNFMSSSCTGTSVVCLEGAVCGSQYATAKTGSLNAQLIVRSCLPESQCTMDGTITFIDGKTKIGTSCCNTTNCTPTNPSLPADSEEVNGVTCPSCISDDLKTCSTSDYIECTGDEDMCVSQTTKIKGNNAFPAALRGCSTKSVCDLGSLKLSSKDITLKVKFTCTSESKGHSEL</sequence>
<dbReference type="GO" id="GO:0005576">
    <property type="term" value="C:extracellular region"/>
    <property type="evidence" value="ECO:0007669"/>
    <property type="project" value="UniProtKB-SubCell"/>
</dbReference>
<dbReference type="OrthoDB" id="9907178at2759"/>
<evidence type="ECO:0000313" key="4">
    <source>
        <dbReference type="Ensembl" id="ENSLLEP00000041832.1"/>
    </source>
</evidence>
<reference evidence="4" key="1">
    <citation type="submission" date="2025-08" db="UniProtKB">
        <authorList>
            <consortium name="Ensembl"/>
        </authorList>
    </citation>
    <scope>IDENTIFICATION</scope>
</reference>
<keyword evidence="5" id="KW-1185">Reference proteome</keyword>
<dbReference type="PANTHER" id="PTHR20914">
    <property type="entry name" value="LY6/PLAUR DOMAIN-CONTAINING PROTEIN 8"/>
    <property type="match status" value="1"/>
</dbReference>